<evidence type="ECO:0000313" key="13">
    <source>
        <dbReference type="Proteomes" id="UP000241462"/>
    </source>
</evidence>
<reference evidence="12 13" key="1">
    <citation type="journal article" date="2018" name="Mycol. Prog.">
        <title>Coniella lustricola, a new species from submerged detritus.</title>
        <authorList>
            <person name="Raudabaugh D.B."/>
            <person name="Iturriaga T."/>
            <person name="Carver A."/>
            <person name="Mondo S."/>
            <person name="Pangilinan J."/>
            <person name="Lipzen A."/>
            <person name="He G."/>
            <person name="Amirebrahimi M."/>
            <person name="Grigoriev I.V."/>
            <person name="Miller A.N."/>
        </authorList>
    </citation>
    <scope>NUCLEOTIDE SEQUENCE [LARGE SCALE GENOMIC DNA]</scope>
    <source>
        <strain evidence="12 13">B22-T-1</strain>
    </source>
</reference>
<keyword evidence="2 12" id="KW-0489">Methyltransferase</keyword>
<dbReference type="SUPFAM" id="SSF53335">
    <property type="entry name" value="S-adenosyl-L-methionine-dependent methyltransferases"/>
    <property type="match status" value="1"/>
</dbReference>
<evidence type="ECO:0000256" key="6">
    <source>
        <dbReference type="ARBA" id="ARBA00039449"/>
    </source>
</evidence>
<evidence type="ECO:0000256" key="10">
    <source>
        <dbReference type="ARBA" id="ARBA00048167"/>
    </source>
</evidence>
<feature type="binding site" evidence="11">
    <location>
        <position position="103"/>
    </location>
    <ligand>
        <name>S-adenosyl-L-methionine</name>
        <dbReference type="ChEBI" id="CHEBI:59789"/>
    </ligand>
</feature>
<evidence type="ECO:0000313" key="12">
    <source>
        <dbReference type="EMBL" id="PSR94620.1"/>
    </source>
</evidence>
<evidence type="ECO:0000256" key="9">
    <source>
        <dbReference type="ARBA" id="ARBA00047885"/>
    </source>
</evidence>
<organism evidence="12 13">
    <name type="scientific">Coniella lustricola</name>
    <dbReference type="NCBI Taxonomy" id="2025994"/>
    <lineage>
        <taxon>Eukaryota</taxon>
        <taxon>Fungi</taxon>
        <taxon>Dikarya</taxon>
        <taxon>Ascomycota</taxon>
        <taxon>Pezizomycotina</taxon>
        <taxon>Sordariomycetes</taxon>
        <taxon>Sordariomycetidae</taxon>
        <taxon>Diaporthales</taxon>
        <taxon>Schizoparmaceae</taxon>
        <taxon>Coniella</taxon>
    </lineage>
</organism>
<evidence type="ECO:0000256" key="8">
    <source>
        <dbReference type="ARBA" id="ARBA00047306"/>
    </source>
</evidence>
<dbReference type="EMBL" id="KZ678396">
    <property type="protein sequence ID" value="PSR94620.1"/>
    <property type="molecule type" value="Genomic_DNA"/>
</dbReference>
<dbReference type="FunCoup" id="A0A2T3AFM6">
    <property type="interactions" value="470"/>
</dbReference>
<dbReference type="GO" id="GO:0005737">
    <property type="term" value="C:cytoplasm"/>
    <property type="evidence" value="ECO:0007669"/>
    <property type="project" value="TreeGrafter"/>
</dbReference>
<dbReference type="PANTHER" id="PTHR12753:SF0">
    <property type="entry name" value="ALPHA N-TERMINAL PROTEIN METHYLTRANSFERASE 1"/>
    <property type="match status" value="1"/>
</dbReference>
<sequence>MLGGFPYVSRIDLQGSRNFLAKLGIGTKSGLRIAESALEGGAGIGRITEGLLLQVSQEVDVVEPIAKFTQKLATKTGVRQVFNIGLEEWEPRESDQYDLVWNQWCLGHLNDDQLMRYLERCKQVLTPNTGLIIVKENITSGIVEVFDEQDSAVTRTDKKFLEIFQRAGLKVVKSEIQKGLPKELFPVKAYALRPQD</sequence>
<dbReference type="OrthoDB" id="1298661at2759"/>
<dbReference type="GO" id="GO:0071885">
    <property type="term" value="F:N-terminal protein N-methyltransferase activity"/>
    <property type="evidence" value="ECO:0007669"/>
    <property type="project" value="UniProtKB-EC"/>
</dbReference>
<dbReference type="CDD" id="cd02440">
    <property type="entry name" value="AdoMet_MTases"/>
    <property type="match status" value="1"/>
</dbReference>
<dbReference type="Proteomes" id="UP000241462">
    <property type="component" value="Unassembled WGS sequence"/>
</dbReference>
<keyword evidence="13" id="KW-1185">Reference proteome</keyword>
<comment type="catalytic activity">
    <reaction evidence="8">
        <text>N-terminal L-seryl-L-prolyl-L-lysyl-[protein] + 3 S-adenosyl-L-methionine = N-terminal N,N,N-trimethyl-L-seryl-L-prolyl-L-lysyl-[protein] + 3 S-adenosyl-L-homocysteine + 3 H(+)</text>
        <dbReference type="Rhea" id="RHEA:54724"/>
        <dbReference type="Rhea" id="RHEA-COMP:13789"/>
        <dbReference type="Rhea" id="RHEA-COMP:13973"/>
        <dbReference type="ChEBI" id="CHEBI:15378"/>
        <dbReference type="ChEBI" id="CHEBI:57856"/>
        <dbReference type="ChEBI" id="CHEBI:59789"/>
        <dbReference type="ChEBI" id="CHEBI:138061"/>
        <dbReference type="ChEBI" id="CHEBI:138317"/>
        <dbReference type="EC" id="2.1.1.244"/>
    </reaction>
</comment>
<dbReference type="InParanoid" id="A0A2T3AFM6"/>
<evidence type="ECO:0000256" key="1">
    <source>
        <dbReference type="ARBA" id="ARBA00009059"/>
    </source>
</evidence>
<dbReference type="PANTHER" id="PTHR12753">
    <property type="entry name" value="AD-003 - RELATED"/>
    <property type="match status" value="1"/>
</dbReference>
<evidence type="ECO:0000256" key="3">
    <source>
        <dbReference type="ARBA" id="ARBA00022679"/>
    </source>
</evidence>
<comment type="similarity">
    <text evidence="1">Belongs to the methyltransferase superfamily. NTM1 family.</text>
</comment>
<dbReference type="EC" id="2.1.1.244" evidence="5"/>
<feature type="binding site" evidence="11">
    <location>
        <position position="41"/>
    </location>
    <ligand>
        <name>S-adenosyl-L-methionine</name>
        <dbReference type="ChEBI" id="CHEBI:59789"/>
    </ligand>
</feature>
<evidence type="ECO:0000256" key="2">
    <source>
        <dbReference type="ARBA" id="ARBA00022603"/>
    </source>
</evidence>
<dbReference type="InterPro" id="IPR008576">
    <property type="entry name" value="MeTrfase_NTM1"/>
</dbReference>
<dbReference type="AlphaFoldDB" id="A0A2T3AFM6"/>
<evidence type="ECO:0000256" key="5">
    <source>
        <dbReference type="ARBA" id="ARBA00039112"/>
    </source>
</evidence>
<keyword evidence="3 12" id="KW-0808">Transferase</keyword>
<evidence type="ECO:0000256" key="4">
    <source>
        <dbReference type="ARBA" id="ARBA00022691"/>
    </source>
</evidence>
<evidence type="ECO:0000256" key="11">
    <source>
        <dbReference type="PIRSR" id="PIRSR016958-1"/>
    </source>
</evidence>
<name>A0A2T3AFM6_9PEZI</name>
<dbReference type="PIRSF" id="PIRSF016958">
    <property type="entry name" value="DUF858_MeTrfase_lik"/>
    <property type="match status" value="1"/>
</dbReference>
<dbReference type="GO" id="GO:0032259">
    <property type="term" value="P:methylation"/>
    <property type="evidence" value="ECO:0007669"/>
    <property type="project" value="UniProtKB-KW"/>
</dbReference>
<keyword evidence="4 11" id="KW-0949">S-adenosyl-L-methionine</keyword>
<comment type="catalytic activity">
    <reaction evidence="10">
        <text>N-terminal L-alanyl-L-prolyl-L-lysyl-[protein] + 3 S-adenosyl-L-methionine = N-terminal N,N,N-trimethyl-L-alanyl-L-prolyl-L-lysyl-[protein] + 3 S-adenosyl-L-homocysteine + 3 H(+)</text>
        <dbReference type="Rhea" id="RHEA:54712"/>
        <dbReference type="Rhea" id="RHEA-COMP:13785"/>
        <dbReference type="Rhea" id="RHEA-COMP:13971"/>
        <dbReference type="ChEBI" id="CHEBI:15378"/>
        <dbReference type="ChEBI" id="CHEBI:57856"/>
        <dbReference type="ChEBI" id="CHEBI:59789"/>
        <dbReference type="ChEBI" id="CHEBI:138057"/>
        <dbReference type="ChEBI" id="CHEBI:138315"/>
        <dbReference type="EC" id="2.1.1.244"/>
    </reaction>
</comment>
<dbReference type="Pfam" id="PF05891">
    <property type="entry name" value="Methyltransf_PK"/>
    <property type="match status" value="1"/>
</dbReference>
<evidence type="ECO:0000256" key="7">
    <source>
        <dbReference type="ARBA" id="ARBA00043129"/>
    </source>
</evidence>
<dbReference type="STRING" id="2025994.A0A2T3AFM6"/>
<proteinExistence type="inferred from homology"/>
<accession>A0A2T3AFM6</accession>
<dbReference type="InterPro" id="IPR029063">
    <property type="entry name" value="SAM-dependent_MTases_sf"/>
</dbReference>
<feature type="binding site" evidence="11">
    <location>
        <position position="46"/>
    </location>
    <ligand>
        <name>S-adenosyl-L-methionine</name>
        <dbReference type="ChEBI" id="CHEBI:59789"/>
    </ligand>
</feature>
<protein>
    <recommendedName>
        <fullName evidence="6">Alpha N-terminal protein methyltransferase 1</fullName>
        <ecNumber evidence="5">2.1.1.244</ecNumber>
    </recommendedName>
    <alternativeName>
        <fullName evidence="7">X-Pro-Lys N-terminal protein methyltransferase 1</fullName>
    </alternativeName>
</protein>
<dbReference type="Gene3D" id="3.40.50.150">
    <property type="entry name" value="Vaccinia Virus protein VP39"/>
    <property type="match status" value="1"/>
</dbReference>
<comment type="catalytic activity">
    <reaction evidence="9">
        <text>N-terminal L-prolyl-L-prolyl-L-lysyl-[protein] + 2 S-adenosyl-L-methionine = N-terminal N,N-dimethyl-L-prolyl-L-prolyl-L-lysyl-[protein] + 2 S-adenosyl-L-homocysteine + 2 H(+)</text>
        <dbReference type="Rhea" id="RHEA:54736"/>
        <dbReference type="Rhea" id="RHEA-COMP:13787"/>
        <dbReference type="Rhea" id="RHEA-COMP:13974"/>
        <dbReference type="ChEBI" id="CHEBI:15378"/>
        <dbReference type="ChEBI" id="CHEBI:57856"/>
        <dbReference type="ChEBI" id="CHEBI:59789"/>
        <dbReference type="ChEBI" id="CHEBI:138059"/>
        <dbReference type="ChEBI" id="CHEBI:138318"/>
        <dbReference type="EC" id="2.1.1.244"/>
    </reaction>
</comment>
<gene>
    <name evidence="12" type="ORF">BD289DRAFT_131153</name>
</gene>